<gene>
    <name evidence="1" type="ORF">N1F79_01010</name>
</gene>
<dbReference type="RefSeq" id="WP_303308701.1">
    <property type="nucleotide sequence ID" value="NZ_JAODOP010000001.1"/>
</dbReference>
<name>A0ABU7XLV2_9FLAO</name>
<reference evidence="1 2" key="1">
    <citation type="submission" date="2022-09" db="EMBL/GenBank/DDBJ databases">
        <title>Genome sequencing of Flavivirga sp. MEBiC05379.</title>
        <authorList>
            <person name="Oh H.-M."/>
            <person name="Kwon K.K."/>
            <person name="Park M.J."/>
            <person name="Yang S.-H."/>
        </authorList>
    </citation>
    <scope>NUCLEOTIDE SEQUENCE [LARGE SCALE GENOMIC DNA]</scope>
    <source>
        <strain evidence="1 2">MEBiC05379</strain>
    </source>
</reference>
<comment type="caution">
    <text evidence="1">The sequence shown here is derived from an EMBL/GenBank/DDBJ whole genome shotgun (WGS) entry which is preliminary data.</text>
</comment>
<proteinExistence type="predicted"/>
<evidence type="ECO:0000313" key="2">
    <source>
        <dbReference type="Proteomes" id="UP001337305"/>
    </source>
</evidence>
<accession>A0ABU7XLV2</accession>
<dbReference type="Proteomes" id="UP001337305">
    <property type="component" value="Unassembled WGS sequence"/>
</dbReference>
<organism evidence="1 2">
    <name type="scientific">Flavivirga spongiicola</name>
    <dbReference type="NCBI Taxonomy" id="421621"/>
    <lineage>
        <taxon>Bacteria</taxon>
        <taxon>Pseudomonadati</taxon>
        <taxon>Bacteroidota</taxon>
        <taxon>Flavobacteriia</taxon>
        <taxon>Flavobacteriales</taxon>
        <taxon>Flavobacteriaceae</taxon>
        <taxon>Flavivirga</taxon>
    </lineage>
</organism>
<sequence length="268" mass="30600">MKIKLTNIRRKSKKLIILIPVFLLCILIFSCLNLKKKDKEVIVLDNFSYISKTIIGSDEIPLHGLIFKEKDGIGKDAIEEALNLINEYLGNGCATVDENGKVLLSLTEKEVKRLPRKQRVFYRVINEVVASSKETIISISKDSEFVVVGSAFYNEIDISDVNHFGTGKICNKFSVFAHEIKEQQLLQRGKDKNPHLAGILVEEEMLGYTRSYFDSSDLKKVRFDDVSKKWICTGFIYSFFEKGSRKIELSVRIDTNNIVGKPKKKNIR</sequence>
<dbReference type="PROSITE" id="PS51257">
    <property type="entry name" value="PROKAR_LIPOPROTEIN"/>
    <property type="match status" value="1"/>
</dbReference>
<evidence type="ECO:0000313" key="1">
    <source>
        <dbReference type="EMBL" id="MEF3831695.1"/>
    </source>
</evidence>
<protein>
    <submittedName>
        <fullName evidence="1">Uncharacterized protein</fullName>
    </submittedName>
</protein>
<dbReference type="EMBL" id="JAODOP010000001">
    <property type="protein sequence ID" value="MEF3831695.1"/>
    <property type="molecule type" value="Genomic_DNA"/>
</dbReference>
<keyword evidence="2" id="KW-1185">Reference proteome</keyword>